<dbReference type="PANTHER" id="PTHR40516">
    <property type="entry name" value="ANTITOXIN CHPS-RELATED"/>
    <property type="match status" value="1"/>
</dbReference>
<evidence type="ECO:0000313" key="2">
    <source>
        <dbReference type="EMBL" id="AXL22407.1"/>
    </source>
</evidence>
<dbReference type="GO" id="GO:0003677">
    <property type="term" value="F:DNA binding"/>
    <property type="evidence" value="ECO:0007669"/>
    <property type="project" value="UniProtKB-KW"/>
</dbReference>
<evidence type="ECO:0000313" key="3">
    <source>
        <dbReference type="Proteomes" id="UP000254337"/>
    </source>
</evidence>
<dbReference type="AlphaFoldDB" id="A0A346B2R4"/>
<gene>
    <name evidence="2" type="ORF">DKB62_08730</name>
</gene>
<accession>A0A346B2R4</accession>
<dbReference type="EMBL" id="CP029462">
    <property type="protein sequence ID" value="AXL22407.1"/>
    <property type="molecule type" value="Genomic_DNA"/>
</dbReference>
<evidence type="ECO:0000259" key="1">
    <source>
        <dbReference type="SMART" id="SM00966"/>
    </source>
</evidence>
<dbReference type="Gene3D" id="2.10.260.10">
    <property type="match status" value="1"/>
</dbReference>
<reference evidence="2 3" key="1">
    <citation type="submission" date="2018-05" db="EMBL/GenBank/DDBJ databases">
        <title>Complete genome sequence of Megasphaera sp. AJH120T, isolated from the ceca of a chicken.</title>
        <authorList>
            <person name="Maki J."/>
            <person name="Looft T."/>
        </authorList>
    </citation>
    <scope>NUCLEOTIDE SEQUENCE [LARGE SCALE GENOMIC DNA]</scope>
    <source>
        <strain evidence="2 3">AJH120</strain>
    </source>
</reference>
<dbReference type="GO" id="GO:0097351">
    <property type="term" value="F:toxin sequestering activity"/>
    <property type="evidence" value="ECO:0007669"/>
    <property type="project" value="InterPro"/>
</dbReference>
<dbReference type="OrthoDB" id="9795766at2"/>
<dbReference type="Proteomes" id="UP000254337">
    <property type="component" value="Chromosome"/>
</dbReference>
<dbReference type="SUPFAM" id="SSF89447">
    <property type="entry name" value="AbrB/MazE/MraZ-like"/>
    <property type="match status" value="1"/>
</dbReference>
<keyword evidence="3" id="KW-1185">Reference proteome</keyword>
<feature type="domain" description="SpoVT-AbrB" evidence="1">
    <location>
        <begin position="8"/>
        <end position="53"/>
    </location>
</feature>
<dbReference type="RefSeq" id="WP_107196419.1">
    <property type="nucleotide sequence ID" value="NZ_CP029462.1"/>
</dbReference>
<organism evidence="2 3">
    <name type="scientific">Megasphaera stantonii</name>
    <dbReference type="NCBI Taxonomy" id="2144175"/>
    <lineage>
        <taxon>Bacteria</taxon>
        <taxon>Bacillati</taxon>
        <taxon>Bacillota</taxon>
        <taxon>Negativicutes</taxon>
        <taxon>Veillonellales</taxon>
        <taxon>Veillonellaceae</taxon>
        <taxon>Megasphaera</taxon>
    </lineage>
</organism>
<dbReference type="SMART" id="SM00966">
    <property type="entry name" value="SpoVT_AbrB"/>
    <property type="match status" value="1"/>
</dbReference>
<dbReference type="PANTHER" id="PTHR40516:SF1">
    <property type="entry name" value="ANTITOXIN CHPS-RELATED"/>
    <property type="match status" value="1"/>
</dbReference>
<dbReference type="Pfam" id="PF04014">
    <property type="entry name" value="MazE_antitoxin"/>
    <property type="match status" value="1"/>
</dbReference>
<dbReference type="InterPro" id="IPR039052">
    <property type="entry name" value="Antitox_PemI-like"/>
</dbReference>
<keyword evidence="2" id="KW-0238">DNA-binding</keyword>
<proteinExistence type="predicted"/>
<name>A0A346B2R4_9FIRM</name>
<dbReference type="InterPro" id="IPR037914">
    <property type="entry name" value="SpoVT-AbrB_sf"/>
</dbReference>
<sequence>MAVTVKIQKWGNSQGIRIPKNIIDILDWDDTEVVEMSAQDGNLIIKPHKRKTIEELFANYDGTYEKETIDWGDPVGKEIW</sequence>
<dbReference type="KEGG" id="meg:DKB62_08730"/>
<dbReference type="InterPro" id="IPR007159">
    <property type="entry name" value="SpoVT-AbrB_dom"/>
</dbReference>
<protein>
    <submittedName>
        <fullName evidence="2">AbrB/MazE/SpoVT family DNA-binding domain-containing protein</fullName>
    </submittedName>
</protein>